<evidence type="ECO:0000313" key="2">
    <source>
        <dbReference type="EMBL" id="KAJ7710822.1"/>
    </source>
</evidence>
<sequence>MHLEPKELKKTEKHPTAGVEYDDDEPVASGSTSSASGHPKRPLPEDLLQVTQGSPKRPRREQEPEPEASEDSESKVYPDERRQEREKHTRAKGKATRERAAARSRLTTFRDVADLSVIGALRTKTVSLEIGPQLETLARALKNEPLGDGAPQAITQTFTASHKPTADLHLQEVLLAFHRHRIMTARCLAYQWLDHFVVPRLREHTQHILTVNKPKHAESSPSHWLHRLLIFVHDNVDASEHGLRGRFFLAAEKEDLLVQTALFLLMSWLGYQQITKSTHEYISARFITHLVDVAGLHALFLEPVWAAFCRPDRLLAGCTSTKLKVELEEWQVALEASAVARSDSDECRVLNEVGNIYDRIRQHKKLPIPPAPLLVRSPGAHASLPAGFDTSQRQYALFAHMLQNTDHRLPIRASADAYLPLLEPGGPLHGNKLRSIPGLFSMGLFRGTTYHSPFALVHTYFEDADAFLDLVKDRPLHEFAVDNCYGGQVQGSRSRQYVEHARILWQTANNPAANYWLLGHPAPQPTPPSERPRKKGKKKQTPAKPNPSPSPKSESNEPPVPKPTYEEVFRIVTSKTHNFPLCGDLAGHLLAADYADAGVCTPPDELTMARVICKINAGAISGLEALDYYADSKPLDYVIQRSFVDLYRYLDGQLTDDEKQHLNWGPICLEHALCKYGRFATHPSFYSYFLPTYFSARLFPG</sequence>
<feature type="region of interest" description="Disordered" evidence="1">
    <location>
        <begin position="1"/>
        <end position="104"/>
    </location>
</feature>
<protein>
    <submittedName>
        <fullName evidence="2">Uncharacterized protein</fullName>
    </submittedName>
</protein>
<feature type="compositionally biased region" description="Basic and acidic residues" evidence="1">
    <location>
        <begin position="1"/>
        <end position="15"/>
    </location>
</feature>
<evidence type="ECO:0000313" key="3">
    <source>
        <dbReference type="Proteomes" id="UP001221757"/>
    </source>
</evidence>
<comment type="caution">
    <text evidence="2">The sequence shown here is derived from an EMBL/GenBank/DDBJ whole genome shotgun (WGS) entry which is preliminary data.</text>
</comment>
<accession>A0AAD7MCN5</accession>
<name>A0AAD7MCN5_MYCRO</name>
<reference evidence="2" key="1">
    <citation type="submission" date="2023-03" db="EMBL/GenBank/DDBJ databases">
        <title>Massive genome expansion in bonnet fungi (Mycena s.s.) driven by repeated elements and novel gene families across ecological guilds.</title>
        <authorList>
            <consortium name="Lawrence Berkeley National Laboratory"/>
            <person name="Harder C.B."/>
            <person name="Miyauchi S."/>
            <person name="Viragh M."/>
            <person name="Kuo A."/>
            <person name="Thoen E."/>
            <person name="Andreopoulos B."/>
            <person name="Lu D."/>
            <person name="Skrede I."/>
            <person name="Drula E."/>
            <person name="Henrissat B."/>
            <person name="Morin E."/>
            <person name="Kohler A."/>
            <person name="Barry K."/>
            <person name="LaButti K."/>
            <person name="Morin E."/>
            <person name="Salamov A."/>
            <person name="Lipzen A."/>
            <person name="Mereny Z."/>
            <person name="Hegedus B."/>
            <person name="Baldrian P."/>
            <person name="Stursova M."/>
            <person name="Weitz H."/>
            <person name="Taylor A."/>
            <person name="Grigoriev I.V."/>
            <person name="Nagy L.G."/>
            <person name="Martin F."/>
            <person name="Kauserud H."/>
        </authorList>
    </citation>
    <scope>NUCLEOTIDE SEQUENCE</scope>
    <source>
        <strain evidence="2">CBHHK067</strain>
    </source>
</reference>
<feature type="region of interest" description="Disordered" evidence="1">
    <location>
        <begin position="516"/>
        <end position="562"/>
    </location>
</feature>
<evidence type="ECO:0000256" key="1">
    <source>
        <dbReference type="SAM" id="MobiDB-lite"/>
    </source>
</evidence>
<proteinExistence type="predicted"/>
<keyword evidence="3" id="KW-1185">Reference proteome</keyword>
<dbReference type="AlphaFoldDB" id="A0AAD7MCN5"/>
<dbReference type="EMBL" id="JARKIE010000001">
    <property type="protein sequence ID" value="KAJ7710822.1"/>
    <property type="molecule type" value="Genomic_DNA"/>
</dbReference>
<organism evidence="2 3">
    <name type="scientific">Mycena rosella</name>
    <name type="common">Pink bonnet</name>
    <name type="synonym">Agaricus rosellus</name>
    <dbReference type="NCBI Taxonomy" id="1033263"/>
    <lineage>
        <taxon>Eukaryota</taxon>
        <taxon>Fungi</taxon>
        <taxon>Dikarya</taxon>
        <taxon>Basidiomycota</taxon>
        <taxon>Agaricomycotina</taxon>
        <taxon>Agaricomycetes</taxon>
        <taxon>Agaricomycetidae</taxon>
        <taxon>Agaricales</taxon>
        <taxon>Marasmiineae</taxon>
        <taxon>Mycenaceae</taxon>
        <taxon>Mycena</taxon>
    </lineage>
</organism>
<gene>
    <name evidence="2" type="ORF">B0H17DRAFT_1190504</name>
</gene>
<feature type="compositionally biased region" description="Basic and acidic residues" evidence="1">
    <location>
        <begin position="72"/>
        <end position="87"/>
    </location>
</feature>
<feature type="compositionally biased region" description="Basic residues" evidence="1">
    <location>
        <begin position="532"/>
        <end position="541"/>
    </location>
</feature>
<dbReference type="Proteomes" id="UP001221757">
    <property type="component" value="Unassembled WGS sequence"/>
</dbReference>